<evidence type="ECO:0000313" key="1">
    <source>
        <dbReference type="EMBL" id="MFL9461293.1"/>
    </source>
</evidence>
<accession>A0ABW8WK10</accession>
<gene>
    <name evidence="1" type="ORF">AB0759_11710</name>
    <name evidence="2" type="ORF">AB0759_11935</name>
</gene>
<sequence>MSQFISNDKYAINIDSIVAIEWHCFDPDRSGHFTKNWFNNGQCLKLYFRDKADDDIQMKLEQLLKHSD</sequence>
<name>A0ABW8WK10_9CYAN</name>
<dbReference type="Proteomes" id="UP001628874">
    <property type="component" value="Unassembled WGS sequence"/>
</dbReference>
<reference evidence="2 3" key="1">
    <citation type="submission" date="2024-07" db="EMBL/GenBank/DDBJ databases">
        <authorList>
            <person name="Tripathy S."/>
        </authorList>
    </citation>
    <scope>NUCLEOTIDE SEQUENCE [LARGE SCALE GENOMIC DNA]</scope>
    <source>
        <strain evidence="2 3">VB-61278_2</strain>
    </source>
</reference>
<proteinExistence type="predicted"/>
<dbReference type="RefSeq" id="WP_408019803.1">
    <property type="nucleotide sequence ID" value="NZ_JBFQGM010000004.1"/>
</dbReference>
<protein>
    <submittedName>
        <fullName evidence="2">Uncharacterized protein</fullName>
    </submittedName>
</protein>
<organism evidence="2 3">
    <name type="scientific">Scytonema tolypothrichoides VB-61278_2</name>
    <dbReference type="NCBI Taxonomy" id="3232314"/>
    <lineage>
        <taxon>Bacteria</taxon>
        <taxon>Bacillati</taxon>
        <taxon>Cyanobacteriota</taxon>
        <taxon>Cyanophyceae</taxon>
        <taxon>Nostocales</taxon>
        <taxon>Scytonemataceae</taxon>
        <taxon>Scytonema</taxon>
    </lineage>
</organism>
<comment type="caution">
    <text evidence="2">The sequence shown here is derived from an EMBL/GenBank/DDBJ whole genome shotgun (WGS) entry which is preliminary data.</text>
</comment>
<dbReference type="EMBL" id="JBFQGM010000004">
    <property type="protein sequence ID" value="MFL9461338.1"/>
    <property type="molecule type" value="Genomic_DNA"/>
</dbReference>
<evidence type="ECO:0000313" key="2">
    <source>
        <dbReference type="EMBL" id="MFL9461338.1"/>
    </source>
</evidence>
<evidence type="ECO:0000313" key="3">
    <source>
        <dbReference type="Proteomes" id="UP001628874"/>
    </source>
</evidence>
<dbReference type="EMBL" id="JBFQGM010000004">
    <property type="protein sequence ID" value="MFL9461293.1"/>
    <property type="molecule type" value="Genomic_DNA"/>
</dbReference>
<keyword evidence="3" id="KW-1185">Reference proteome</keyword>